<name>A0A1M7BB29_PSETH</name>
<dbReference type="OrthoDB" id="9810935at2"/>
<dbReference type="NCBIfam" id="NF006133">
    <property type="entry name" value="PRK08278.1"/>
    <property type="match status" value="1"/>
</dbReference>
<dbReference type="InterPro" id="IPR002347">
    <property type="entry name" value="SDR_fam"/>
</dbReference>
<proteinExistence type="predicted"/>
<dbReference type="Gene3D" id="3.40.50.720">
    <property type="entry name" value="NAD(P)-binding Rossmann-like Domain"/>
    <property type="match status" value="1"/>
</dbReference>
<evidence type="ECO:0000313" key="2">
    <source>
        <dbReference type="Proteomes" id="UP000184363"/>
    </source>
</evidence>
<dbReference type="Proteomes" id="UP000184363">
    <property type="component" value="Unassembled WGS sequence"/>
</dbReference>
<accession>A0A1M7BB29</accession>
<dbReference type="EMBL" id="FRAP01000034">
    <property type="protein sequence ID" value="SHL52137.1"/>
    <property type="molecule type" value="Genomic_DNA"/>
</dbReference>
<dbReference type="AlphaFoldDB" id="A0A1M7BB29"/>
<dbReference type="PANTHER" id="PTHR42808:SF4">
    <property type="entry name" value="SHORT CHAIN DEHYDROGENASE"/>
    <property type="match status" value="1"/>
</dbReference>
<dbReference type="STRING" id="1848.SAMN05443637_13417"/>
<dbReference type="Pfam" id="PF00106">
    <property type="entry name" value="adh_short"/>
    <property type="match status" value="1"/>
</dbReference>
<keyword evidence="2" id="KW-1185">Reference proteome</keyword>
<evidence type="ECO:0000313" key="1">
    <source>
        <dbReference type="EMBL" id="SHL52137.1"/>
    </source>
</evidence>
<dbReference type="PANTHER" id="PTHR42808">
    <property type="entry name" value="HYDROXYSTEROID DEHYDROGENASE-LIKE PROTEIN 2"/>
    <property type="match status" value="1"/>
</dbReference>
<dbReference type="InterPro" id="IPR051935">
    <property type="entry name" value="HSDL2"/>
</dbReference>
<sequence length="289" mass="31760">MGVTTVGTGRVLDGRVAVITGSSRGLGREFALRLAAEGAAVVVSGKSETESERLPGTIHSVAREVTERGGTALAVRANVREEADVERLIGTTVAKFGRLDILINNAGALWWENVLDTPPKRVALMYEVNLRAAYLATYHALPHMIAGGWGHIVMNSPPITTEPTPGYAMYYAMKMGMTRLAIGVAAEHRSDGVAANSLWPATPIDSYATRNWPTEKMGRPDQWRSPRIMCDALMEILRSDPATCTGRQFIDEELLAERGWTPEQLEGYWLAGRRPDDPMWIDERAYVAH</sequence>
<dbReference type="SUPFAM" id="SSF51735">
    <property type="entry name" value="NAD(P)-binding Rossmann-fold domains"/>
    <property type="match status" value="1"/>
</dbReference>
<gene>
    <name evidence="1" type="ORF">SAMN05443637_13417</name>
</gene>
<dbReference type="PRINTS" id="PR00081">
    <property type="entry name" value="GDHRDH"/>
</dbReference>
<reference evidence="1 2" key="1">
    <citation type="submission" date="2016-11" db="EMBL/GenBank/DDBJ databases">
        <authorList>
            <person name="Jaros S."/>
            <person name="Januszkiewicz K."/>
            <person name="Wedrychowicz H."/>
        </authorList>
    </citation>
    <scope>NUCLEOTIDE SEQUENCE [LARGE SCALE GENOMIC DNA]</scope>
    <source>
        <strain evidence="1 2">DSM 43832</strain>
    </source>
</reference>
<protein>
    <submittedName>
        <fullName evidence="1">Citronellol/citronellal dehydrogenase</fullName>
    </submittedName>
</protein>
<organism evidence="1 2">
    <name type="scientific">Pseudonocardia thermophila</name>
    <dbReference type="NCBI Taxonomy" id="1848"/>
    <lineage>
        <taxon>Bacteria</taxon>
        <taxon>Bacillati</taxon>
        <taxon>Actinomycetota</taxon>
        <taxon>Actinomycetes</taxon>
        <taxon>Pseudonocardiales</taxon>
        <taxon>Pseudonocardiaceae</taxon>
        <taxon>Pseudonocardia</taxon>
    </lineage>
</organism>
<dbReference type="InterPro" id="IPR036291">
    <property type="entry name" value="NAD(P)-bd_dom_sf"/>
</dbReference>